<dbReference type="EMBL" id="LDZY01000005">
    <property type="protein sequence ID" value="KLU66198.1"/>
    <property type="molecule type" value="Genomic_DNA"/>
</dbReference>
<dbReference type="InterPro" id="IPR027417">
    <property type="entry name" value="P-loop_NTPase"/>
</dbReference>
<evidence type="ECO:0000256" key="8">
    <source>
        <dbReference type="HAMAP-Rule" id="MF_00376"/>
    </source>
</evidence>
<dbReference type="InterPro" id="IPR001977">
    <property type="entry name" value="Depp_CoAkinase"/>
</dbReference>
<dbReference type="EC" id="2.7.1.24" evidence="8 9"/>
<gene>
    <name evidence="8 10" type="primary">coaE</name>
    <name evidence="10" type="ORF">DEAC_c15970</name>
</gene>
<evidence type="ECO:0000256" key="2">
    <source>
        <dbReference type="ARBA" id="ARBA00022490"/>
    </source>
</evidence>
<dbReference type="HAMAP" id="MF_00376">
    <property type="entry name" value="Dephospho_CoA_kinase"/>
    <property type="match status" value="1"/>
</dbReference>
<dbReference type="AlphaFoldDB" id="A0A0J1FT94"/>
<keyword evidence="6 8" id="KW-0067">ATP-binding</keyword>
<name>A0A0J1FT94_9FIRM</name>
<comment type="similarity">
    <text evidence="1 8">Belongs to the CoaE family.</text>
</comment>
<comment type="caution">
    <text evidence="10">The sequence shown here is derived from an EMBL/GenBank/DDBJ whole genome shotgun (WGS) entry which is preliminary data.</text>
</comment>
<keyword evidence="2 8" id="KW-0963">Cytoplasm</keyword>
<evidence type="ECO:0000313" key="11">
    <source>
        <dbReference type="Proteomes" id="UP000036356"/>
    </source>
</evidence>
<dbReference type="FunFam" id="3.40.50.300:FF:000991">
    <property type="entry name" value="Dephospho-CoA kinase"/>
    <property type="match status" value="1"/>
</dbReference>
<evidence type="ECO:0000313" key="10">
    <source>
        <dbReference type="EMBL" id="KLU66198.1"/>
    </source>
</evidence>
<dbReference type="SUPFAM" id="SSF52540">
    <property type="entry name" value="P-loop containing nucleoside triphosphate hydrolases"/>
    <property type="match status" value="1"/>
</dbReference>
<evidence type="ECO:0000256" key="4">
    <source>
        <dbReference type="ARBA" id="ARBA00022741"/>
    </source>
</evidence>
<dbReference type="PANTHER" id="PTHR10695">
    <property type="entry name" value="DEPHOSPHO-COA KINASE-RELATED"/>
    <property type="match status" value="1"/>
</dbReference>
<feature type="binding site" evidence="8">
    <location>
        <begin position="11"/>
        <end position="16"/>
    </location>
    <ligand>
        <name>ATP</name>
        <dbReference type="ChEBI" id="CHEBI:30616"/>
    </ligand>
</feature>
<dbReference type="STRING" id="476652.DEAC_c15970"/>
<dbReference type="PANTHER" id="PTHR10695:SF46">
    <property type="entry name" value="BIFUNCTIONAL COENZYME A SYNTHASE-RELATED"/>
    <property type="match status" value="1"/>
</dbReference>
<dbReference type="NCBIfam" id="TIGR00152">
    <property type="entry name" value="dephospho-CoA kinase"/>
    <property type="match status" value="1"/>
</dbReference>
<dbReference type="Proteomes" id="UP000036356">
    <property type="component" value="Unassembled WGS sequence"/>
</dbReference>
<dbReference type="GO" id="GO:0004140">
    <property type="term" value="F:dephospho-CoA kinase activity"/>
    <property type="evidence" value="ECO:0007669"/>
    <property type="project" value="UniProtKB-UniRule"/>
</dbReference>
<comment type="subcellular location">
    <subcellularLocation>
        <location evidence="8">Cytoplasm</location>
    </subcellularLocation>
</comment>
<evidence type="ECO:0000256" key="7">
    <source>
        <dbReference type="ARBA" id="ARBA00022993"/>
    </source>
</evidence>
<dbReference type="PATRIC" id="fig|476652.3.peg.1651"/>
<keyword evidence="3 8" id="KW-0808">Transferase</keyword>
<keyword evidence="5 8" id="KW-0418">Kinase</keyword>
<dbReference type="Pfam" id="PF01121">
    <property type="entry name" value="CoaE"/>
    <property type="match status" value="1"/>
</dbReference>
<dbReference type="GO" id="GO:0005737">
    <property type="term" value="C:cytoplasm"/>
    <property type="evidence" value="ECO:0007669"/>
    <property type="project" value="UniProtKB-SubCell"/>
</dbReference>
<evidence type="ECO:0000256" key="1">
    <source>
        <dbReference type="ARBA" id="ARBA00009018"/>
    </source>
</evidence>
<dbReference type="RefSeq" id="WP_047809496.1">
    <property type="nucleotide sequence ID" value="NZ_LDZY01000005.1"/>
</dbReference>
<evidence type="ECO:0000256" key="3">
    <source>
        <dbReference type="ARBA" id="ARBA00022679"/>
    </source>
</evidence>
<accession>A0A0J1FT94</accession>
<dbReference type="Gene3D" id="3.40.50.300">
    <property type="entry name" value="P-loop containing nucleotide triphosphate hydrolases"/>
    <property type="match status" value="1"/>
</dbReference>
<protein>
    <recommendedName>
        <fullName evidence="8 9">Dephospho-CoA kinase</fullName>
        <ecNumber evidence="8 9">2.7.1.24</ecNumber>
    </recommendedName>
    <alternativeName>
        <fullName evidence="8">Dephosphocoenzyme A kinase</fullName>
    </alternativeName>
</protein>
<dbReference type="PROSITE" id="PS51219">
    <property type="entry name" value="DPCK"/>
    <property type="match status" value="1"/>
</dbReference>
<keyword evidence="11" id="KW-1185">Reference proteome</keyword>
<sequence length="203" mass="23109">MLTIGLTGGIGSGKSTVSHWFETQGVSIIDADKTVHRLLESDVNLISQLVETFGPEITEKQGKIERRKLGKLVFADQQARNSLEKLVHPRVLAEMKSEREKLENLGTKVCVWDVPLLFETEFDQHVDQIWVVWVPRDIQLQRVLKRDNLSLGEAEARISAQGSLDEKRRRAHVVIDNSGTIQATIEQLREAWKETKETYLRGN</sequence>
<dbReference type="CDD" id="cd02022">
    <property type="entry name" value="DPCK"/>
    <property type="match status" value="1"/>
</dbReference>
<keyword evidence="7 8" id="KW-0173">Coenzyme A biosynthesis</keyword>
<comment type="pathway">
    <text evidence="8">Cofactor biosynthesis; coenzyme A biosynthesis; CoA from (R)-pantothenate: step 5/5.</text>
</comment>
<proteinExistence type="inferred from homology"/>
<dbReference type="GO" id="GO:0005524">
    <property type="term" value="F:ATP binding"/>
    <property type="evidence" value="ECO:0007669"/>
    <property type="project" value="UniProtKB-UniRule"/>
</dbReference>
<evidence type="ECO:0000256" key="9">
    <source>
        <dbReference type="NCBIfam" id="TIGR00152"/>
    </source>
</evidence>
<keyword evidence="4 8" id="KW-0547">Nucleotide-binding</keyword>
<comment type="catalytic activity">
    <reaction evidence="8">
        <text>3'-dephospho-CoA + ATP = ADP + CoA + H(+)</text>
        <dbReference type="Rhea" id="RHEA:18245"/>
        <dbReference type="ChEBI" id="CHEBI:15378"/>
        <dbReference type="ChEBI" id="CHEBI:30616"/>
        <dbReference type="ChEBI" id="CHEBI:57287"/>
        <dbReference type="ChEBI" id="CHEBI:57328"/>
        <dbReference type="ChEBI" id="CHEBI:456216"/>
        <dbReference type="EC" id="2.7.1.24"/>
    </reaction>
</comment>
<dbReference type="UniPathway" id="UPA00241">
    <property type="reaction ID" value="UER00356"/>
</dbReference>
<evidence type="ECO:0000256" key="6">
    <source>
        <dbReference type="ARBA" id="ARBA00022840"/>
    </source>
</evidence>
<organism evidence="10 11">
    <name type="scientific">Desulfosporosinus acididurans</name>
    <dbReference type="NCBI Taxonomy" id="476652"/>
    <lineage>
        <taxon>Bacteria</taxon>
        <taxon>Bacillati</taxon>
        <taxon>Bacillota</taxon>
        <taxon>Clostridia</taxon>
        <taxon>Eubacteriales</taxon>
        <taxon>Desulfitobacteriaceae</taxon>
        <taxon>Desulfosporosinus</taxon>
    </lineage>
</organism>
<reference evidence="10 11" key="1">
    <citation type="submission" date="2015-06" db="EMBL/GenBank/DDBJ databases">
        <title>Draft genome of the moderately acidophilic sulfate reducer Candidatus Desulfosporosinus acididurans strain M1.</title>
        <authorList>
            <person name="Poehlein A."/>
            <person name="Petzsch P."/>
            <person name="Johnson B.D."/>
            <person name="Schloemann M."/>
            <person name="Daniel R."/>
            <person name="Muehling M."/>
        </authorList>
    </citation>
    <scope>NUCLEOTIDE SEQUENCE [LARGE SCALE GENOMIC DNA]</scope>
    <source>
        <strain evidence="10 11">M1</strain>
    </source>
</reference>
<evidence type="ECO:0000256" key="5">
    <source>
        <dbReference type="ARBA" id="ARBA00022777"/>
    </source>
</evidence>
<dbReference type="GO" id="GO:0015937">
    <property type="term" value="P:coenzyme A biosynthetic process"/>
    <property type="evidence" value="ECO:0007669"/>
    <property type="project" value="UniProtKB-UniRule"/>
</dbReference>
<comment type="function">
    <text evidence="8">Catalyzes the phosphorylation of the 3'-hydroxyl group of dephosphocoenzyme A to form coenzyme A.</text>
</comment>